<dbReference type="GO" id="GO:0005524">
    <property type="term" value="F:ATP binding"/>
    <property type="evidence" value="ECO:0007669"/>
    <property type="project" value="UniProtKB-UniRule"/>
</dbReference>
<dbReference type="KEGG" id="uam:UABAM_02717"/>
<dbReference type="InterPro" id="IPR008271">
    <property type="entry name" value="Ser/Thr_kinase_AS"/>
</dbReference>
<proteinExistence type="predicted"/>
<dbReference type="InterPro" id="IPR011990">
    <property type="entry name" value="TPR-like_helical_dom_sf"/>
</dbReference>
<evidence type="ECO:0000313" key="8">
    <source>
        <dbReference type="Proteomes" id="UP000326354"/>
    </source>
</evidence>
<dbReference type="PANTHER" id="PTHR43289:SF6">
    <property type="entry name" value="SERINE_THREONINE-PROTEIN KINASE NEKL-3"/>
    <property type="match status" value="1"/>
</dbReference>
<dbReference type="SUPFAM" id="SSF56112">
    <property type="entry name" value="Protein kinase-like (PK-like)"/>
    <property type="match status" value="1"/>
</dbReference>
<dbReference type="SUPFAM" id="SSF81901">
    <property type="entry name" value="HCP-like"/>
    <property type="match status" value="1"/>
</dbReference>
<evidence type="ECO:0000256" key="4">
    <source>
        <dbReference type="ARBA" id="ARBA00022840"/>
    </source>
</evidence>
<dbReference type="Gene3D" id="1.10.510.10">
    <property type="entry name" value="Transferase(Phosphotransferase) domain 1"/>
    <property type="match status" value="1"/>
</dbReference>
<gene>
    <name evidence="7" type="ORF">UABAM_02717</name>
</gene>
<dbReference type="PROSITE" id="PS00108">
    <property type="entry name" value="PROTEIN_KINASE_ST"/>
    <property type="match status" value="1"/>
</dbReference>
<evidence type="ECO:0000256" key="5">
    <source>
        <dbReference type="PROSITE-ProRule" id="PRU10141"/>
    </source>
</evidence>
<dbReference type="RefSeq" id="WP_151968517.1">
    <property type="nucleotide sequence ID" value="NZ_AP019860.1"/>
</dbReference>
<feature type="binding site" evidence="5">
    <location>
        <position position="49"/>
    </location>
    <ligand>
        <name>ATP</name>
        <dbReference type="ChEBI" id="CHEBI:30616"/>
    </ligand>
</feature>
<reference evidence="7 8" key="1">
    <citation type="submission" date="2019-08" db="EMBL/GenBank/DDBJ databases">
        <title>Complete genome sequence of Candidatus Uab amorphum.</title>
        <authorList>
            <person name="Shiratori T."/>
            <person name="Suzuki S."/>
            <person name="Kakizawa Y."/>
            <person name="Ishida K."/>
        </authorList>
    </citation>
    <scope>NUCLEOTIDE SEQUENCE [LARGE SCALE GENOMIC DNA]</scope>
    <source>
        <strain evidence="7 8">SRT547</strain>
    </source>
</reference>
<dbReference type="Proteomes" id="UP000326354">
    <property type="component" value="Chromosome"/>
</dbReference>
<dbReference type="InterPro" id="IPR011009">
    <property type="entry name" value="Kinase-like_dom_sf"/>
</dbReference>
<dbReference type="Pfam" id="PF00069">
    <property type="entry name" value="Pkinase"/>
    <property type="match status" value="1"/>
</dbReference>
<dbReference type="InterPro" id="IPR017441">
    <property type="entry name" value="Protein_kinase_ATP_BS"/>
</dbReference>
<keyword evidence="8" id="KW-1185">Reference proteome</keyword>
<evidence type="ECO:0000259" key="6">
    <source>
        <dbReference type="PROSITE" id="PS50011"/>
    </source>
</evidence>
<keyword evidence="1" id="KW-0808">Transferase</keyword>
<feature type="domain" description="Protein kinase" evidence="6">
    <location>
        <begin position="20"/>
        <end position="313"/>
    </location>
</feature>
<dbReference type="OrthoDB" id="357897at2"/>
<keyword evidence="2 5" id="KW-0547">Nucleotide-binding</keyword>
<dbReference type="InterPro" id="IPR000719">
    <property type="entry name" value="Prot_kinase_dom"/>
</dbReference>
<dbReference type="Gene3D" id="1.25.40.10">
    <property type="entry name" value="Tetratricopeptide repeat domain"/>
    <property type="match status" value="3"/>
</dbReference>
<keyword evidence="3 7" id="KW-0418">Kinase</keyword>
<evidence type="ECO:0000256" key="2">
    <source>
        <dbReference type="ARBA" id="ARBA00022741"/>
    </source>
</evidence>
<protein>
    <submittedName>
        <fullName evidence="7">Serine/threonine protein kinase</fullName>
    </submittedName>
</protein>
<dbReference type="PANTHER" id="PTHR43289">
    <property type="entry name" value="MITOGEN-ACTIVATED PROTEIN KINASE KINASE KINASE 20-RELATED"/>
    <property type="match status" value="1"/>
</dbReference>
<dbReference type="GO" id="GO:0004674">
    <property type="term" value="F:protein serine/threonine kinase activity"/>
    <property type="evidence" value="ECO:0007669"/>
    <property type="project" value="UniProtKB-KW"/>
</dbReference>
<dbReference type="CDD" id="cd14014">
    <property type="entry name" value="STKc_PknB_like"/>
    <property type="match status" value="1"/>
</dbReference>
<keyword evidence="7" id="KW-0723">Serine/threonine-protein kinase</keyword>
<sequence>MDEFAETQVDISPGQVWKDYEITGKIGQGGMGMVYKAIQRDPLRTVAIKIDTSSHTNKRRFTREMEIAANLDHPNIGKIYDAGIVHNYRYMVMEFIKGTPLNLYAQQTQMSLHDKIKIVIKICTALSYAHQKGIVHRDLKPANILVTQSGEPIIIDFGLAKRMHSREFDLTKTGEVLGTPTYMAPEQISGKTDLLDGQVDIYAIGALFYELMTGKRMIEGDTSLEILYKIQHEKHIPPSKQNTALNKKIDIIWHNAVCRSRLQRYKDMSQLIRDLQFFLQNKNVKLHHSVKKLLMISLVVICTIAFLIQNSFFMKKQPVNVKNSEKGRKHQKSIDKIIHHILSHQALNEEQQKFIDSLELHLKTQVVRTLYENRDYKYANQILQKLHNKNLKNSVLNYYKALLYYRNRQYEKAQKLLQDIDSKDANAKYYLASCILKTSENEKSPSRKKAQLKKALKNLQEIASFFANDLDFLEAMIKTHLKLGTETNKQKAIKYLKVCVQEKPSVASYSIKLAKLYIEKGQYYDACNLVQNFIHDSDLDVFELLHEIPYHEPKLREYVYQILTYKFLQEKDIECPDLFEKTWPNLREGHRASYRNRLAAQRQSQKPSDVLRNVETLHLKEKNVQNLKRKALINLRYDNSLRDELDKIQRQTSLKPLQEFIQSIKREITAKCQQETRAMILHQLAYIQENNTWQRSRDFHKKNQRALVKILKKEFSITTPQEKYLLVKGCLHFVGFEPLFHILDNHQGDLVTRIITTVILRENYLSPSFAELYKLPQAMTPQLSQTQKSFLKILVAKALYVPHIWKPLDISRRATKAIEGKYTAIISQKEKMLLQSLMTDKDNAVRIVAAGSLHCLLKDAPTATAILNAAMQKESQDEILRSYAYYMFFMKDNIQLPTQAKKYQLVKVLRQGLQDQSDRVKEVVLSFGEKFRHFIKNVKQQVKNCFRKEKPNVRFRAMFAYSLQKQKTLFMFDKDVHANSNPKPLEYSAIFLFSLYQFYEDLRTVKGAEFEKGLKLIQMLQKTRQHISKLPPSSQCMISYPLSLLKVHRSLQEFKEIEDTKLLRYLMYQLYQEVEVGDLKKMLPILGAKQPSERREIAHAFLQHPDEQVRYYATVSYVSLCNESLLRSFYEKHKNNKKMYKAIAHGIYLFVYNYWITNAKERESFWLADIYEWRSHELSYFTVFKKMRDFFEHLRRNEPHKAKQIMYWANIYTKLRPQNTLYLFDKVFFIYNKNTFEHDARKAINDVPKGLDYLKKVYLLSALDITTQKNLDVGHFNVDVDIFSGALLANLGRYHLEEGKYSSALRAYEKNFLLRSGKPDPFHGIKNHAAMIVIYHKMNKPQLAKKMLGHLYQLQSRDKGVSAPGNRNEFVRTIEQLYNTNLEHLLDK</sequence>
<dbReference type="EMBL" id="AP019860">
    <property type="protein sequence ID" value="BBM84358.1"/>
    <property type="molecule type" value="Genomic_DNA"/>
</dbReference>
<evidence type="ECO:0000256" key="3">
    <source>
        <dbReference type="ARBA" id="ARBA00022777"/>
    </source>
</evidence>
<organism evidence="7 8">
    <name type="scientific">Uabimicrobium amorphum</name>
    <dbReference type="NCBI Taxonomy" id="2596890"/>
    <lineage>
        <taxon>Bacteria</taxon>
        <taxon>Pseudomonadati</taxon>
        <taxon>Planctomycetota</taxon>
        <taxon>Candidatus Uabimicrobiia</taxon>
        <taxon>Candidatus Uabimicrobiales</taxon>
        <taxon>Candidatus Uabimicrobiaceae</taxon>
        <taxon>Candidatus Uabimicrobium</taxon>
    </lineage>
</organism>
<dbReference type="PROSITE" id="PS00107">
    <property type="entry name" value="PROTEIN_KINASE_ATP"/>
    <property type="match status" value="1"/>
</dbReference>
<dbReference type="SUPFAM" id="SSF48371">
    <property type="entry name" value="ARM repeat"/>
    <property type="match status" value="1"/>
</dbReference>
<dbReference type="Gene3D" id="3.30.200.20">
    <property type="entry name" value="Phosphorylase Kinase, domain 1"/>
    <property type="match status" value="1"/>
</dbReference>
<keyword evidence="4 5" id="KW-0067">ATP-binding</keyword>
<dbReference type="SMART" id="SM00220">
    <property type="entry name" value="S_TKc"/>
    <property type="match status" value="1"/>
</dbReference>
<evidence type="ECO:0000256" key="1">
    <source>
        <dbReference type="ARBA" id="ARBA00022679"/>
    </source>
</evidence>
<name>A0A5S9IM03_UABAM</name>
<accession>A0A5S9IM03</accession>
<evidence type="ECO:0000313" key="7">
    <source>
        <dbReference type="EMBL" id="BBM84358.1"/>
    </source>
</evidence>
<dbReference type="InterPro" id="IPR016024">
    <property type="entry name" value="ARM-type_fold"/>
</dbReference>
<dbReference type="PROSITE" id="PS50011">
    <property type="entry name" value="PROTEIN_KINASE_DOM"/>
    <property type="match status" value="1"/>
</dbReference>